<feature type="region of interest" description="Disordered" evidence="1">
    <location>
        <begin position="453"/>
        <end position="529"/>
    </location>
</feature>
<feature type="compositionally biased region" description="Polar residues" evidence="1">
    <location>
        <begin position="596"/>
        <end position="606"/>
    </location>
</feature>
<feature type="region of interest" description="Disordered" evidence="1">
    <location>
        <begin position="1113"/>
        <end position="1186"/>
    </location>
</feature>
<feature type="compositionally biased region" description="Polar residues" evidence="1">
    <location>
        <begin position="229"/>
        <end position="238"/>
    </location>
</feature>
<dbReference type="EMBL" id="NBII01000005">
    <property type="protein sequence ID" value="PAV19053.1"/>
    <property type="molecule type" value="Genomic_DNA"/>
</dbReference>
<feature type="compositionally biased region" description="Polar residues" evidence="1">
    <location>
        <begin position="359"/>
        <end position="370"/>
    </location>
</feature>
<feature type="region of interest" description="Disordered" evidence="1">
    <location>
        <begin position="565"/>
        <end position="606"/>
    </location>
</feature>
<dbReference type="STRING" id="2282107.A0A286UHH5"/>
<feature type="region of interest" description="Disordered" evidence="1">
    <location>
        <begin position="737"/>
        <end position="812"/>
    </location>
</feature>
<feature type="compositionally biased region" description="Gly residues" evidence="1">
    <location>
        <begin position="1139"/>
        <end position="1160"/>
    </location>
</feature>
<evidence type="ECO:0000313" key="3">
    <source>
        <dbReference type="Proteomes" id="UP000217199"/>
    </source>
</evidence>
<feature type="compositionally biased region" description="Basic and acidic residues" evidence="1">
    <location>
        <begin position="146"/>
        <end position="155"/>
    </location>
</feature>
<feature type="compositionally biased region" description="Low complexity" evidence="1">
    <location>
        <begin position="795"/>
        <end position="807"/>
    </location>
</feature>
<protein>
    <submittedName>
        <fullName evidence="2">Proteophosphoglycan ppg4</fullName>
    </submittedName>
</protein>
<feature type="region of interest" description="Disordered" evidence="1">
    <location>
        <begin position="958"/>
        <end position="986"/>
    </location>
</feature>
<dbReference type="OrthoDB" id="28208at2759"/>
<feature type="region of interest" description="Disordered" evidence="1">
    <location>
        <begin position="900"/>
        <end position="919"/>
    </location>
</feature>
<keyword evidence="3" id="KW-1185">Reference proteome</keyword>
<feature type="region of interest" description="Disordered" evidence="1">
    <location>
        <begin position="694"/>
        <end position="723"/>
    </location>
</feature>
<feature type="region of interest" description="Disordered" evidence="1">
    <location>
        <begin position="30"/>
        <end position="238"/>
    </location>
</feature>
<feature type="compositionally biased region" description="Low complexity" evidence="1">
    <location>
        <begin position="94"/>
        <end position="119"/>
    </location>
</feature>
<proteinExistence type="predicted"/>
<feature type="compositionally biased region" description="Polar residues" evidence="1">
    <location>
        <begin position="571"/>
        <end position="580"/>
    </location>
</feature>
<feature type="compositionally biased region" description="Low complexity" evidence="1">
    <location>
        <begin position="69"/>
        <end position="79"/>
    </location>
</feature>
<feature type="region of interest" description="Disordered" evidence="1">
    <location>
        <begin position="854"/>
        <end position="894"/>
    </location>
</feature>
<accession>A0A286UHH5</accession>
<reference evidence="2 3" key="1">
    <citation type="journal article" date="2017" name="Mol. Ecol.">
        <title>Comparative and population genomic landscape of Phellinus noxius: A hypervariable fungus causing root rot in trees.</title>
        <authorList>
            <person name="Chung C.L."/>
            <person name="Lee T.J."/>
            <person name="Akiba M."/>
            <person name="Lee H.H."/>
            <person name="Kuo T.H."/>
            <person name="Liu D."/>
            <person name="Ke H.M."/>
            <person name="Yokoi T."/>
            <person name="Roa M.B."/>
            <person name="Lu M.J."/>
            <person name="Chang Y.Y."/>
            <person name="Ann P.J."/>
            <person name="Tsai J.N."/>
            <person name="Chen C.Y."/>
            <person name="Tzean S.S."/>
            <person name="Ota Y."/>
            <person name="Hattori T."/>
            <person name="Sahashi N."/>
            <person name="Liou R.F."/>
            <person name="Kikuchi T."/>
            <person name="Tsai I.J."/>
        </authorList>
    </citation>
    <scope>NUCLEOTIDE SEQUENCE [LARGE SCALE GENOMIC DNA]</scope>
    <source>
        <strain evidence="2 3">FFPRI411160</strain>
    </source>
</reference>
<sequence length="1217" mass="132468">MATAYHQPVDAFNATPDGQQIFVPTAKYNSYRERQYAPRMNPSRSSSYNDYPIEKQGFDNNIGMSPDTQQQQQLQQQQQNAQSGMYDNAISVMPSPYESSQQHQQQQLQPQPQSQSFQDPGDRRSYTQAQFEPNSYMNASAPYPRDSYRQSKDDSGIYSNDVRPPAEAPSEAVIQSESPVRQSLVLQQTPTYDTTARPLSSTLPTSPRHTSLSLANATGNGVVPPRHSANISSSGSQAYKPSIPISSTARAVAQQPTYITPPSSPTPIAVNPVYNYAPDSNKPAVVGTKGSRYTQGYGSPGGFVPPEGKEICVECAMRDQDMADVDVTSPGVWDRESDVYYEELCRQEALEEEERVRAKNSNSSSESQHQVILRNVDPTRPRARGNRLTEPNLKLWLSMNPREPQSRQQNIDLYVKTQTALLEAEALARARAMQESRLLETKLKDTYDNLRRSTHELPSGMTSSHNQKRRHQSQGREVTLLENGMIVEHVDVRKEEKERRREEKRERERERSRARKSSRSSGNNGNGAAEVMSMYSAHSPLPNHVDSGFYSAASNGSMAMLAREQRDRPMSLSQSSTRAMSVTPGPLTPPPGSAGMSISMSARPSTTRVHSQVSLVDSQSISSASLGANRRSRFFAFRNWSEAWKSRESFAPSAVMSMNGSMMDMHLALDREKQMMQRMRPTTVDLGSAAPTMRHSETFPRRASFSGDRNVTTDDLDRPKKKKGLSRIWGFVTKHRHSKHDVTLPRGQDIQPTERNEDDMPLAPPPPLSYLVNRTPRERSMSNASRRTSMPLPSQPASATTLPTPTSIRNTWLEDGTRPVTTVLPAHTEESANLSGNNGYLSADVEKTIHPVLSEPDMRQRVQDDPNNNGQGLPAPTIRAPGSPRPISVYSLHKSLPPLPGEVAASQSMPSPVDAPRPMTMYDMGSSGGGGMGVPLPQEDELSSPQPYFRRDVRRQSFGGMSSRPDVTTPGTFPLSGNGRGVNNSNNNMQRSTLGQSFDSPAGYGYGYGYNEMGASTMRTSRSVGRLGGMDGSVSPAGMNATANSNGSGTGSTFGKRRSRFGIASLLGKMTGSSRASEGRLSVVGLGLNPGPGSASGSGFGSGASGSGTFGNNGNGLYVYEPEKKKQSPPPSDSEGDAYGEGGSPSGSGTEYGNGNGGGSSRSRHHNGGGMGMGSGLAPPSRMSVASRRAIEELVDQDPNFVAYRYPSVDQNIALFR</sequence>
<name>A0A286UHH5_9AGAM</name>
<dbReference type="AlphaFoldDB" id="A0A286UHH5"/>
<dbReference type="Proteomes" id="UP000217199">
    <property type="component" value="Unassembled WGS sequence"/>
</dbReference>
<gene>
    <name evidence="2" type="ORF">PNOK_0589700</name>
</gene>
<evidence type="ECO:0000313" key="2">
    <source>
        <dbReference type="EMBL" id="PAV19053.1"/>
    </source>
</evidence>
<feature type="compositionally biased region" description="Polar residues" evidence="1">
    <location>
        <begin position="173"/>
        <end position="219"/>
    </location>
</feature>
<feature type="compositionally biased region" description="Basic and acidic residues" evidence="1">
    <location>
        <begin position="488"/>
        <end position="511"/>
    </location>
</feature>
<evidence type="ECO:0000256" key="1">
    <source>
        <dbReference type="SAM" id="MobiDB-lite"/>
    </source>
</evidence>
<dbReference type="InParanoid" id="A0A286UHH5"/>
<feature type="compositionally biased region" description="Polar residues" evidence="1">
    <location>
        <begin position="781"/>
        <end position="792"/>
    </location>
</feature>
<organism evidence="2 3">
    <name type="scientific">Pyrrhoderma noxium</name>
    <dbReference type="NCBI Taxonomy" id="2282107"/>
    <lineage>
        <taxon>Eukaryota</taxon>
        <taxon>Fungi</taxon>
        <taxon>Dikarya</taxon>
        <taxon>Basidiomycota</taxon>
        <taxon>Agaricomycotina</taxon>
        <taxon>Agaricomycetes</taxon>
        <taxon>Hymenochaetales</taxon>
        <taxon>Hymenochaetaceae</taxon>
        <taxon>Pyrrhoderma</taxon>
    </lineage>
</organism>
<feature type="compositionally biased region" description="Polar residues" evidence="1">
    <location>
        <begin position="58"/>
        <end position="68"/>
    </location>
</feature>
<comment type="caution">
    <text evidence="2">The sequence shown here is derived from an EMBL/GenBank/DDBJ whole genome shotgun (WGS) entry which is preliminary data.</text>
</comment>
<feature type="compositionally biased region" description="Polar residues" evidence="1">
    <location>
        <begin position="126"/>
        <end position="138"/>
    </location>
</feature>
<feature type="region of interest" description="Disordered" evidence="1">
    <location>
        <begin position="355"/>
        <end position="386"/>
    </location>
</feature>